<dbReference type="Proteomes" id="UP000447434">
    <property type="component" value="Chromosome 25"/>
</dbReference>
<name>A0A6A4N7D5_LUPAL</name>
<organism evidence="1 2">
    <name type="scientific">Lupinus albus</name>
    <name type="common">White lupine</name>
    <name type="synonym">Lupinus termis</name>
    <dbReference type="NCBI Taxonomy" id="3870"/>
    <lineage>
        <taxon>Eukaryota</taxon>
        <taxon>Viridiplantae</taxon>
        <taxon>Streptophyta</taxon>
        <taxon>Embryophyta</taxon>
        <taxon>Tracheophyta</taxon>
        <taxon>Spermatophyta</taxon>
        <taxon>Magnoliopsida</taxon>
        <taxon>eudicotyledons</taxon>
        <taxon>Gunneridae</taxon>
        <taxon>Pentapetalae</taxon>
        <taxon>rosids</taxon>
        <taxon>fabids</taxon>
        <taxon>Fabales</taxon>
        <taxon>Fabaceae</taxon>
        <taxon>Papilionoideae</taxon>
        <taxon>50 kb inversion clade</taxon>
        <taxon>genistoids sensu lato</taxon>
        <taxon>core genistoids</taxon>
        <taxon>Genisteae</taxon>
        <taxon>Lupinus</taxon>
    </lineage>
</organism>
<protein>
    <submittedName>
        <fullName evidence="1">Uncharacterized protein</fullName>
    </submittedName>
</protein>
<keyword evidence="2" id="KW-1185">Reference proteome</keyword>
<dbReference type="AlphaFoldDB" id="A0A6A4N7D5"/>
<reference evidence="2" key="1">
    <citation type="journal article" date="2020" name="Nat. Commun.">
        <title>Genome sequence of the cluster root forming white lupin.</title>
        <authorList>
            <person name="Hufnagel B."/>
            <person name="Marques A."/>
            <person name="Soriano A."/>
            <person name="Marques L."/>
            <person name="Divol F."/>
            <person name="Doumas P."/>
            <person name="Sallet E."/>
            <person name="Mancinotti D."/>
            <person name="Carrere S."/>
            <person name="Marande W."/>
            <person name="Arribat S."/>
            <person name="Keller J."/>
            <person name="Huneau C."/>
            <person name="Blein T."/>
            <person name="Aime D."/>
            <person name="Laguerre M."/>
            <person name="Taylor J."/>
            <person name="Schubert V."/>
            <person name="Nelson M."/>
            <person name="Geu-Flores F."/>
            <person name="Crespi M."/>
            <person name="Gallardo-Guerrero K."/>
            <person name="Delaux P.-M."/>
            <person name="Salse J."/>
            <person name="Berges H."/>
            <person name="Guyot R."/>
            <person name="Gouzy J."/>
            <person name="Peret B."/>
        </authorList>
    </citation>
    <scope>NUCLEOTIDE SEQUENCE [LARGE SCALE GENOMIC DNA]</scope>
    <source>
        <strain evidence="2">cv. Amiga</strain>
    </source>
</reference>
<evidence type="ECO:0000313" key="2">
    <source>
        <dbReference type="Proteomes" id="UP000447434"/>
    </source>
</evidence>
<dbReference type="OrthoDB" id="985898at2759"/>
<accession>A0A6A4N7D5</accession>
<dbReference type="EMBL" id="WOCE01000025">
    <property type="protein sequence ID" value="KAE9584831.1"/>
    <property type="molecule type" value="Genomic_DNA"/>
</dbReference>
<dbReference type="PANTHER" id="PTHR31509">
    <property type="entry name" value="BPS1-LIKE PROTEIN"/>
    <property type="match status" value="1"/>
</dbReference>
<comment type="caution">
    <text evidence="1">The sequence shown here is derived from an EMBL/GenBank/DDBJ whole genome shotgun (WGS) entry which is preliminary data.</text>
</comment>
<evidence type="ECO:0000313" key="1">
    <source>
        <dbReference type="EMBL" id="KAE9584831.1"/>
    </source>
</evidence>
<sequence length="303" mass="34518">MILLVEKFAKLYSKLENRHPHYEELSSSSLNSFQSNVSKVMGQLVLDLKQGSEILSLSWIEGCFGLLSIIHKAFEKFVVDIDYPMNKWNAVSIEGYLKYRLTLLELFNSMSSSLSHLGHARVHLAHGLTLLEHSPSLATKHLKVIEPGGCFSTNFGEELHKEYDDKAKIFSRKEKAIHEAMKEMKGIRFWVCGVLLSGLYSDAKPCIELRKIAGGFDSSVLMTLDQKFGEHLEEKMPIMKEVKEINSVVENLFIASDEVRHDATKELKTQLHDFEKILDDISKKVDDLFANVITHRSELIDCF</sequence>
<gene>
    <name evidence="1" type="ORF">Lalb_Chr25g0282601</name>
</gene>
<proteinExistence type="predicted"/>